<dbReference type="SUPFAM" id="SSF54631">
    <property type="entry name" value="CBS-domain pair"/>
    <property type="match status" value="1"/>
</dbReference>
<evidence type="ECO:0000313" key="4">
    <source>
        <dbReference type="Proteomes" id="UP000007845"/>
    </source>
</evidence>
<dbReference type="InterPro" id="IPR000644">
    <property type="entry name" value="CBS_dom"/>
</dbReference>
<dbReference type="Gene3D" id="3.10.580.10">
    <property type="entry name" value="CBS-domain"/>
    <property type="match status" value="1"/>
</dbReference>
<dbReference type="eggNOG" id="COG0517">
    <property type="taxonomic scope" value="Bacteria"/>
</dbReference>
<feature type="domain" description="CBS" evidence="2">
    <location>
        <begin position="7"/>
        <end position="66"/>
    </location>
</feature>
<reference evidence="3 4" key="1">
    <citation type="journal article" date="2011" name="J. Bacteriol.">
        <title>Genome sequence of the mercury-methylating strain Desulfovibrio desulfuricans ND132.</title>
        <authorList>
            <person name="Brown S.D."/>
            <person name="Gilmour C.C."/>
            <person name="Kucken A.M."/>
            <person name="Wall J.D."/>
            <person name="Elias D.A."/>
            <person name="Brandt C.C."/>
            <person name="Podar M."/>
            <person name="Chertkov O."/>
            <person name="Held B."/>
            <person name="Bruce D.C."/>
            <person name="Detter J.C."/>
            <person name="Tapia R."/>
            <person name="Han C.S."/>
            <person name="Goodwin L.A."/>
            <person name="Cheng J.F."/>
            <person name="Pitluck S."/>
            <person name="Woyke T."/>
            <person name="Mikhailova N."/>
            <person name="Ivanova N.N."/>
            <person name="Han J."/>
            <person name="Lucas S."/>
            <person name="Lapidus A.L."/>
            <person name="Land M.L."/>
            <person name="Hauser L.J."/>
            <person name="Palumbo A.V."/>
        </authorList>
    </citation>
    <scope>NUCLEOTIDE SEQUENCE [LARGE SCALE GENOMIC DNA]</scope>
    <source>
        <strain evidence="3 4">ND132</strain>
    </source>
</reference>
<dbReference type="KEGG" id="ddn:DND132_0983"/>
<gene>
    <name evidence="3" type="ORF">DND132_0983</name>
</gene>
<dbReference type="Pfam" id="PF00571">
    <property type="entry name" value="CBS"/>
    <property type="match status" value="1"/>
</dbReference>
<dbReference type="EMBL" id="CP003220">
    <property type="protein sequence ID" value="EGB14196.1"/>
    <property type="molecule type" value="Genomic_DNA"/>
</dbReference>
<keyword evidence="1" id="KW-0129">CBS domain</keyword>
<dbReference type="STRING" id="641491.DND132_0983"/>
<organism evidence="3 4">
    <name type="scientific">Pseudodesulfovibrio mercurii</name>
    <dbReference type="NCBI Taxonomy" id="641491"/>
    <lineage>
        <taxon>Bacteria</taxon>
        <taxon>Pseudomonadati</taxon>
        <taxon>Thermodesulfobacteriota</taxon>
        <taxon>Desulfovibrionia</taxon>
        <taxon>Desulfovibrionales</taxon>
        <taxon>Desulfovibrionaceae</taxon>
    </lineage>
</organism>
<evidence type="ECO:0000256" key="1">
    <source>
        <dbReference type="PROSITE-ProRule" id="PRU00703"/>
    </source>
</evidence>
<evidence type="ECO:0000313" key="3">
    <source>
        <dbReference type="EMBL" id="EGB14196.1"/>
    </source>
</evidence>
<sequence length="173" mass="19319">MKVKELMIPVDNYLTLGTDASLGDVASTLKSGGHRDILIVDEQGAFAGVLSMSDMITALEPNYKKLFKKDLSSDTLSNRYVAEQFKEFNLWTDTLTNICARGVQIKVTDAMHIPEEDQYIDEDSDIEYGVHMYMIGTPQPLIVRDNGRVTGVLRMSDVFNEIIGRMNTCAMAD</sequence>
<name>F0JIE4_9BACT</name>
<accession>F0JIE4</accession>
<dbReference type="RefSeq" id="WP_014321624.1">
    <property type="nucleotide sequence ID" value="NC_016803.1"/>
</dbReference>
<dbReference type="Proteomes" id="UP000007845">
    <property type="component" value="Chromosome"/>
</dbReference>
<dbReference type="OrthoDB" id="5470806at2"/>
<evidence type="ECO:0000259" key="2">
    <source>
        <dbReference type="PROSITE" id="PS51371"/>
    </source>
</evidence>
<proteinExistence type="predicted"/>
<dbReference type="InterPro" id="IPR046342">
    <property type="entry name" value="CBS_dom_sf"/>
</dbReference>
<protein>
    <submittedName>
        <fullName evidence="3">CBS domain containing protein</fullName>
    </submittedName>
</protein>
<dbReference type="AlphaFoldDB" id="F0JIE4"/>
<dbReference type="PROSITE" id="PS51371">
    <property type="entry name" value="CBS"/>
    <property type="match status" value="1"/>
</dbReference>
<keyword evidence="4" id="KW-1185">Reference proteome</keyword>
<dbReference type="HOGENOM" id="CLU_040681_8_0_7"/>